<dbReference type="Gene3D" id="3.30.505.10">
    <property type="entry name" value="SH2 domain"/>
    <property type="match status" value="1"/>
</dbReference>
<reference evidence="8 9" key="1">
    <citation type="submission" date="2015-12" db="EMBL/GenBank/DDBJ databases">
        <title>The genome of Folsomia candida.</title>
        <authorList>
            <person name="Faddeeva A."/>
            <person name="Derks M.F."/>
            <person name="Anvar Y."/>
            <person name="Smit S."/>
            <person name="Van Straalen N."/>
            <person name="Roelofs D."/>
        </authorList>
    </citation>
    <scope>NUCLEOTIDE SEQUENCE [LARGE SCALE GENOMIC DNA]</scope>
    <source>
        <strain evidence="8 9">VU population</strain>
        <tissue evidence="8">Whole body</tissue>
    </source>
</reference>
<evidence type="ECO:0000256" key="2">
    <source>
        <dbReference type="ARBA" id="ARBA00022737"/>
    </source>
</evidence>
<dbReference type="Pfam" id="PF00017">
    <property type="entry name" value="SH2"/>
    <property type="match status" value="1"/>
</dbReference>
<dbReference type="PANTHER" id="PTHR46037">
    <property type="entry name" value="PROTEIN ENHANCER OF SEVENLESS 2B"/>
    <property type="match status" value="1"/>
</dbReference>
<proteinExistence type="predicted"/>
<evidence type="ECO:0000256" key="3">
    <source>
        <dbReference type="ARBA" id="ARBA00022999"/>
    </source>
</evidence>
<evidence type="ECO:0000313" key="9">
    <source>
        <dbReference type="Proteomes" id="UP000198287"/>
    </source>
</evidence>
<evidence type="ECO:0000259" key="6">
    <source>
        <dbReference type="PROSITE" id="PS50001"/>
    </source>
</evidence>
<keyword evidence="1 5" id="KW-0728">SH3 domain</keyword>
<dbReference type="InterPro" id="IPR036860">
    <property type="entry name" value="SH2_dom_sf"/>
</dbReference>
<dbReference type="InterPro" id="IPR036028">
    <property type="entry name" value="SH3-like_dom_sf"/>
</dbReference>
<keyword evidence="2" id="KW-0677">Repeat</keyword>
<feature type="domain" description="SH3" evidence="7">
    <location>
        <begin position="150"/>
        <end position="209"/>
    </location>
</feature>
<accession>A0A226E0D5</accession>
<dbReference type="InterPro" id="IPR043539">
    <property type="entry name" value="Grb2-like"/>
</dbReference>
<gene>
    <name evidence="8" type="ORF">Fcan01_14124</name>
</gene>
<dbReference type="FunFam" id="3.30.505.10:FF:000022">
    <property type="entry name" value="Growth factor receptor-bound protein 2"/>
    <property type="match status" value="1"/>
</dbReference>
<dbReference type="PRINTS" id="PR00401">
    <property type="entry name" value="SH2DOMAIN"/>
</dbReference>
<protein>
    <submittedName>
        <fullName evidence="8">Protein E(Sev)2B</fullName>
    </submittedName>
</protein>
<dbReference type="STRING" id="158441.A0A226E0D5"/>
<dbReference type="AlphaFoldDB" id="A0A226E0D5"/>
<evidence type="ECO:0000259" key="7">
    <source>
        <dbReference type="PROSITE" id="PS50002"/>
    </source>
</evidence>
<dbReference type="SUPFAM" id="SSF55550">
    <property type="entry name" value="SH2 domain"/>
    <property type="match status" value="1"/>
</dbReference>
<dbReference type="Proteomes" id="UP000198287">
    <property type="component" value="Unassembled WGS sequence"/>
</dbReference>
<dbReference type="OMA" id="YVCPYNS"/>
<dbReference type="CDD" id="cd11805">
    <property type="entry name" value="SH3_GRB2_like_C"/>
    <property type="match status" value="1"/>
</dbReference>
<dbReference type="InterPro" id="IPR001452">
    <property type="entry name" value="SH3_domain"/>
</dbReference>
<dbReference type="CDD" id="cd11804">
    <property type="entry name" value="SH3_GRB2_like_N"/>
    <property type="match status" value="1"/>
</dbReference>
<dbReference type="SMART" id="SM00252">
    <property type="entry name" value="SH2"/>
    <property type="match status" value="1"/>
</dbReference>
<dbReference type="Pfam" id="PF00018">
    <property type="entry name" value="SH3_1"/>
    <property type="match status" value="2"/>
</dbReference>
<keyword evidence="9" id="KW-1185">Reference proteome</keyword>
<sequence>MEAIAKHDFTATADDELSFKRGQVLKILNMEDDSNWFRAELDGREGLIPSNYIEMKSHSWYRGRITRAEAEKFLTDKPEGAFLIRVSESSPGDFSLSVRCSDGVQHFKVLRDAAGKFFLWVVKFNSLNELVEYHRTSSVSRSQDVKLRDLLPEYVRAMYDFTPQEPGELEFKRGDIITVTDQSDANWWCGMLGNKKGQFPATYISPYNP</sequence>
<evidence type="ECO:0000256" key="4">
    <source>
        <dbReference type="PROSITE-ProRule" id="PRU00191"/>
    </source>
</evidence>
<dbReference type="GO" id="GO:0048468">
    <property type="term" value="P:cell development"/>
    <property type="evidence" value="ECO:0007669"/>
    <property type="project" value="UniProtKB-ARBA"/>
</dbReference>
<dbReference type="CDD" id="cd09941">
    <property type="entry name" value="SH2_Grb2_like"/>
    <property type="match status" value="1"/>
</dbReference>
<dbReference type="OrthoDB" id="10255964at2759"/>
<dbReference type="SMART" id="SM00326">
    <property type="entry name" value="SH3"/>
    <property type="match status" value="2"/>
</dbReference>
<dbReference type="EMBL" id="LNIX01000008">
    <property type="protein sequence ID" value="OXA50718.1"/>
    <property type="molecule type" value="Genomic_DNA"/>
</dbReference>
<dbReference type="FunFam" id="2.30.30.40:FF:000076">
    <property type="entry name" value="Growth factor receptor-bound protein 2"/>
    <property type="match status" value="1"/>
</dbReference>
<evidence type="ECO:0000256" key="5">
    <source>
        <dbReference type="PROSITE-ProRule" id="PRU00192"/>
    </source>
</evidence>
<dbReference type="PRINTS" id="PR01887">
    <property type="entry name" value="SPECTRNALPHA"/>
</dbReference>
<keyword evidence="3 4" id="KW-0727">SH2 domain</keyword>
<dbReference type="InterPro" id="IPR000980">
    <property type="entry name" value="SH2"/>
</dbReference>
<dbReference type="PROSITE" id="PS50002">
    <property type="entry name" value="SH3"/>
    <property type="match status" value="2"/>
</dbReference>
<dbReference type="PROSITE" id="PS50001">
    <property type="entry name" value="SH2"/>
    <property type="match status" value="1"/>
</dbReference>
<organism evidence="8 9">
    <name type="scientific">Folsomia candida</name>
    <name type="common">Springtail</name>
    <dbReference type="NCBI Taxonomy" id="158441"/>
    <lineage>
        <taxon>Eukaryota</taxon>
        <taxon>Metazoa</taxon>
        <taxon>Ecdysozoa</taxon>
        <taxon>Arthropoda</taxon>
        <taxon>Hexapoda</taxon>
        <taxon>Collembola</taxon>
        <taxon>Entomobryomorpha</taxon>
        <taxon>Isotomoidea</taxon>
        <taxon>Isotomidae</taxon>
        <taxon>Proisotominae</taxon>
        <taxon>Folsomia</taxon>
    </lineage>
</organism>
<dbReference type="Gene3D" id="2.30.30.40">
    <property type="entry name" value="SH3 Domains"/>
    <property type="match status" value="2"/>
</dbReference>
<evidence type="ECO:0000313" key="8">
    <source>
        <dbReference type="EMBL" id="OXA50718.1"/>
    </source>
</evidence>
<name>A0A226E0D5_FOLCA</name>
<comment type="caution">
    <text evidence="8">The sequence shown here is derived from an EMBL/GenBank/DDBJ whole genome shotgun (WGS) entry which is preliminary data.</text>
</comment>
<evidence type="ECO:0000256" key="1">
    <source>
        <dbReference type="ARBA" id="ARBA00022443"/>
    </source>
</evidence>
<feature type="domain" description="SH3" evidence="7">
    <location>
        <begin position="1"/>
        <end position="58"/>
    </location>
</feature>
<dbReference type="SUPFAM" id="SSF50044">
    <property type="entry name" value="SH3-domain"/>
    <property type="match status" value="2"/>
</dbReference>
<feature type="domain" description="SH2" evidence="6">
    <location>
        <begin position="60"/>
        <end position="151"/>
    </location>
</feature>
<dbReference type="PRINTS" id="PR00452">
    <property type="entry name" value="SH3DOMAIN"/>
</dbReference>